<sequence length="189" mass="20779">MSVWVFFKNVTGANTRPSILAWFIISITTGIALASFLCNLSVLNEANIAKGALFFANFGASVVIFLRLLYLGGYNLKLSVFDKVSSVAATWILIYWFLSDDPVGANLCTQGLMIISYCLIIERVVKTKGKSDNRLFWWCAVGMSILSLVSIQGGGILEAVNTYRSIISTSAVLGTIYYFRVKQCAQKVT</sequence>
<feature type="transmembrane region" description="Helical" evidence="1">
    <location>
        <begin position="135"/>
        <end position="156"/>
    </location>
</feature>
<evidence type="ECO:0000313" key="3">
    <source>
        <dbReference type="Proteomes" id="UP000176997"/>
    </source>
</evidence>
<protein>
    <submittedName>
        <fullName evidence="2">Uncharacterized protein</fullName>
    </submittedName>
</protein>
<keyword evidence="1" id="KW-1133">Transmembrane helix</keyword>
<dbReference type="EMBL" id="MHUS01000010">
    <property type="protein sequence ID" value="OHA81510.1"/>
    <property type="molecule type" value="Genomic_DNA"/>
</dbReference>
<dbReference type="Proteomes" id="UP000176997">
    <property type="component" value="Unassembled WGS sequence"/>
</dbReference>
<evidence type="ECO:0000313" key="2">
    <source>
        <dbReference type="EMBL" id="OHA81510.1"/>
    </source>
</evidence>
<feature type="transmembrane region" description="Helical" evidence="1">
    <location>
        <begin position="162"/>
        <end position="179"/>
    </location>
</feature>
<accession>A0A1G2S8S6</accession>
<name>A0A1G2S8S6_9BACT</name>
<organism evidence="2 3">
    <name type="scientific">Candidatus Yonathbacteria bacterium RIFCSPHIGHO2_01_FULL_51_10</name>
    <dbReference type="NCBI Taxonomy" id="1802723"/>
    <lineage>
        <taxon>Bacteria</taxon>
        <taxon>Candidatus Yonathiibacteriota</taxon>
    </lineage>
</organism>
<feature type="transmembrane region" description="Helical" evidence="1">
    <location>
        <begin position="20"/>
        <end position="42"/>
    </location>
</feature>
<evidence type="ECO:0000256" key="1">
    <source>
        <dbReference type="SAM" id="Phobius"/>
    </source>
</evidence>
<keyword evidence="1" id="KW-0812">Transmembrane</keyword>
<gene>
    <name evidence="2" type="ORF">A2675_03520</name>
</gene>
<keyword evidence="1" id="KW-0472">Membrane</keyword>
<proteinExistence type="predicted"/>
<feature type="transmembrane region" description="Helical" evidence="1">
    <location>
        <begin position="104"/>
        <end position="123"/>
    </location>
</feature>
<feature type="transmembrane region" description="Helical" evidence="1">
    <location>
        <begin position="48"/>
        <end position="68"/>
    </location>
</feature>
<comment type="caution">
    <text evidence="2">The sequence shown here is derived from an EMBL/GenBank/DDBJ whole genome shotgun (WGS) entry which is preliminary data.</text>
</comment>
<reference evidence="2 3" key="1">
    <citation type="journal article" date="2016" name="Nat. Commun.">
        <title>Thousands of microbial genomes shed light on interconnected biogeochemical processes in an aquifer system.</title>
        <authorList>
            <person name="Anantharaman K."/>
            <person name="Brown C.T."/>
            <person name="Hug L.A."/>
            <person name="Sharon I."/>
            <person name="Castelle C.J."/>
            <person name="Probst A.J."/>
            <person name="Thomas B.C."/>
            <person name="Singh A."/>
            <person name="Wilkins M.J."/>
            <person name="Karaoz U."/>
            <person name="Brodie E.L."/>
            <person name="Williams K.H."/>
            <person name="Hubbard S.S."/>
            <person name="Banfield J.F."/>
        </authorList>
    </citation>
    <scope>NUCLEOTIDE SEQUENCE [LARGE SCALE GENOMIC DNA]</scope>
</reference>
<dbReference type="AlphaFoldDB" id="A0A1G2S8S6"/>